<accession>A0A8C7MS27</accession>
<evidence type="ECO:0000256" key="3">
    <source>
        <dbReference type="ARBA" id="ARBA00022723"/>
    </source>
</evidence>
<dbReference type="InterPro" id="IPR009078">
    <property type="entry name" value="Ferritin-like_SF"/>
</dbReference>
<feature type="binding site" evidence="9">
    <location>
        <position position="62"/>
    </location>
    <ligand>
        <name>Fe cation</name>
        <dbReference type="ChEBI" id="CHEBI:24875"/>
        <label>1</label>
    </ligand>
</feature>
<comment type="catalytic activity">
    <reaction evidence="7">
        <text>4 Fe(2+) + O2 + 4 H(+) = 4 Fe(3+) + 2 H2O</text>
        <dbReference type="Rhea" id="RHEA:11148"/>
        <dbReference type="ChEBI" id="CHEBI:15377"/>
        <dbReference type="ChEBI" id="CHEBI:15378"/>
        <dbReference type="ChEBI" id="CHEBI:15379"/>
        <dbReference type="ChEBI" id="CHEBI:29033"/>
        <dbReference type="ChEBI" id="CHEBI:29034"/>
        <dbReference type="EC" id="1.16.3.1"/>
    </reaction>
</comment>
<keyword evidence="5 9" id="KW-0408">Iron</keyword>
<dbReference type="GO" id="GO:0004322">
    <property type="term" value="F:ferroxidase activity"/>
    <property type="evidence" value="ECO:0007669"/>
    <property type="project" value="UniProtKB-EC"/>
</dbReference>
<comment type="function">
    <text evidence="6">Stores iron in a soluble, non-toxic, readily available form. Important for iron homeostasis. Has ferroxidase activity. Iron is taken up in the ferrous form and deposited as ferric hydroxides after oxidation.</text>
</comment>
<reference evidence="12" key="1">
    <citation type="submission" date="2025-08" db="UniProtKB">
        <authorList>
            <consortium name="Ensembl"/>
        </authorList>
    </citation>
    <scope>IDENTIFICATION</scope>
</reference>
<comment type="function">
    <text evidence="10">Stores iron in a soluble, non-toxic, readily available form. Important for iron homeostasis. Iron is taken up in the ferrous form and deposited as ferric hydroxides after oxidation.</text>
</comment>
<evidence type="ECO:0000256" key="2">
    <source>
        <dbReference type="ARBA" id="ARBA00022434"/>
    </source>
</evidence>
<dbReference type="GO" id="GO:0008199">
    <property type="term" value="F:ferric iron binding"/>
    <property type="evidence" value="ECO:0007669"/>
    <property type="project" value="InterPro"/>
</dbReference>
<dbReference type="SUPFAM" id="SSF47240">
    <property type="entry name" value="Ferritin-like"/>
    <property type="match status" value="1"/>
</dbReference>
<evidence type="ECO:0000256" key="4">
    <source>
        <dbReference type="ARBA" id="ARBA00023002"/>
    </source>
</evidence>
<dbReference type="GO" id="GO:0006879">
    <property type="term" value="P:intracellular iron ion homeostasis"/>
    <property type="evidence" value="ECO:0007669"/>
    <property type="project" value="UniProtKB-KW"/>
</dbReference>
<keyword evidence="13" id="KW-1185">Reference proteome</keyword>
<dbReference type="PANTHER" id="PTHR11431:SF54">
    <property type="entry name" value="FERRITIN"/>
    <property type="match status" value="1"/>
</dbReference>
<dbReference type="Proteomes" id="UP000694557">
    <property type="component" value="Unassembled WGS sequence"/>
</dbReference>
<dbReference type="CDD" id="cd01056">
    <property type="entry name" value="Euk_Ferritin"/>
    <property type="match status" value="1"/>
</dbReference>
<keyword evidence="4" id="KW-0560">Oxidoreductase</keyword>
<evidence type="ECO:0000256" key="7">
    <source>
        <dbReference type="ARBA" id="ARBA00047990"/>
    </source>
</evidence>
<feature type="domain" description="Ferritin-like diiron" evidence="11">
    <location>
        <begin position="7"/>
        <end position="156"/>
    </location>
</feature>
<evidence type="ECO:0000256" key="1">
    <source>
        <dbReference type="ARBA" id="ARBA00007513"/>
    </source>
</evidence>
<dbReference type="GO" id="GO:0005737">
    <property type="term" value="C:cytoplasm"/>
    <property type="evidence" value="ECO:0007669"/>
    <property type="project" value="TreeGrafter"/>
</dbReference>
<gene>
    <name evidence="12" type="primary">LOC116373390</name>
</gene>
<organism evidence="12 13">
    <name type="scientific">Oncorhynchus kisutch</name>
    <name type="common">Coho salmon</name>
    <name type="synonym">Salmo kisutch</name>
    <dbReference type="NCBI Taxonomy" id="8019"/>
    <lineage>
        <taxon>Eukaryota</taxon>
        <taxon>Metazoa</taxon>
        <taxon>Chordata</taxon>
        <taxon>Craniata</taxon>
        <taxon>Vertebrata</taxon>
        <taxon>Euteleostomi</taxon>
        <taxon>Actinopterygii</taxon>
        <taxon>Neopterygii</taxon>
        <taxon>Teleostei</taxon>
        <taxon>Protacanthopterygii</taxon>
        <taxon>Salmoniformes</taxon>
        <taxon>Salmonidae</taxon>
        <taxon>Salmoninae</taxon>
        <taxon>Oncorhynchus</taxon>
    </lineage>
</organism>
<evidence type="ECO:0000256" key="6">
    <source>
        <dbReference type="ARBA" id="ARBA00025111"/>
    </source>
</evidence>
<dbReference type="Ensembl" id="ENSOKIT00005080143.1">
    <property type="protein sequence ID" value="ENSOKIP00005075232.1"/>
    <property type="gene ID" value="ENSOKIG00005032473.1"/>
</dbReference>
<feature type="binding site" evidence="9">
    <location>
        <position position="24"/>
    </location>
    <ligand>
        <name>Fe cation</name>
        <dbReference type="ChEBI" id="CHEBI:24875"/>
        <label>1</label>
    </ligand>
</feature>
<evidence type="ECO:0000313" key="12">
    <source>
        <dbReference type="Ensembl" id="ENSOKIP00005075232.1"/>
    </source>
</evidence>
<keyword evidence="2 10" id="KW-0409">Iron storage</keyword>
<reference evidence="12" key="2">
    <citation type="submission" date="2025-09" db="UniProtKB">
        <authorList>
            <consortium name="Ensembl"/>
        </authorList>
    </citation>
    <scope>IDENTIFICATION</scope>
</reference>
<protein>
    <recommendedName>
        <fullName evidence="10">Ferritin</fullName>
    </recommendedName>
</protein>
<dbReference type="InterPro" id="IPR012347">
    <property type="entry name" value="Ferritin-like"/>
</dbReference>
<dbReference type="InterPro" id="IPR009040">
    <property type="entry name" value="Ferritin-like_diiron"/>
</dbReference>
<name>A0A8C7MS27_ONCKI</name>
<evidence type="ECO:0000256" key="9">
    <source>
        <dbReference type="PIRSR" id="PIRSR601519-1"/>
    </source>
</evidence>
<feature type="binding site" evidence="9">
    <location>
        <position position="59"/>
    </location>
    <ligand>
        <name>Fe cation</name>
        <dbReference type="ChEBI" id="CHEBI:24875"/>
        <label>1</label>
    </ligand>
</feature>
<dbReference type="Gene3D" id="1.20.1260.10">
    <property type="match status" value="1"/>
</dbReference>
<comment type="similarity">
    <text evidence="1 10">Belongs to the ferritin family.</text>
</comment>
<dbReference type="PANTHER" id="PTHR11431">
    <property type="entry name" value="FERRITIN"/>
    <property type="match status" value="1"/>
</dbReference>
<dbReference type="InterPro" id="IPR001519">
    <property type="entry name" value="Ferritin"/>
</dbReference>
<evidence type="ECO:0000259" key="11">
    <source>
        <dbReference type="PROSITE" id="PS50905"/>
    </source>
</evidence>
<evidence type="ECO:0000313" key="13">
    <source>
        <dbReference type="Proteomes" id="UP000694557"/>
    </source>
</evidence>
<sequence length="176" mass="20344">MESPIRQNYHHDCEAAINRMINLEMFASYTYTSMAFYFSRDDVALSGFAHFFKENSDEEREHADKLLSFQNKRGGRILLQDIKKPERDEWGNGLEAMQCALQLEKNVNQALLDLHKIASDKVDPHVSYGGTTCMYHIEYRYIKKLGDHITNLTKMDAVKSKIAEYLFDKHTLGGQS</sequence>
<feature type="binding site" evidence="9">
    <location>
        <position position="104"/>
    </location>
    <ligand>
        <name>Fe cation</name>
        <dbReference type="ChEBI" id="CHEBI:24875"/>
        <label>1</label>
    </ligand>
</feature>
<keyword evidence="3 9" id="KW-0479">Metal-binding</keyword>
<dbReference type="GO" id="GO:0008198">
    <property type="term" value="F:ferrous iron binding"/>
    <property type="evidence" value="ECO:0007669"/>
    <property type="project" value="TreeGrafter"/>
</dbReference>
<dbReference type="PROSITE" id="PS50905">
    <property type="entry name" value="FERRITIN_LIKE"/>
    <property type="match status" value="1"/>
</dbReference>
<proteinExistence type="inferred from homology"/>
<evidence type="ECO:0000256" key="10">
    <source>
        <dbReference type="RuleBase" id="RU361145"/>
    </source>
</evidence>
<evidence type="ECO:0000256" key="8">
    <source>
        <dbReference type="ARBA" id="ARBA00066124"/>
    </source>
</evidence>
<dbReference type="Pfam" id="PF00210">
    <property type="entry name" value="Ferritin"/>
    <property type="match status" value="1"/>
</dbReference>
<dbReference type="GO" id="GO:0006826">
    <property type="term" value="P:iron ion transport"/>
    <property type="evidence" value="ECO:0007669"/>
    <property type="project" value="InterPro"/>
</dbReference>
<dbReference type="InterPro" id="IPR008331">
    <property type="entry name" value="Ferritin_DPS_dom"/>
</dbReference>
<comment type="subunit">
    <text evidence="8">Oligomer of 24 subunits. There are at least two types of subunits. The functional molecule forms a roughly spherical shell with a diameter of 12 nm and contains a central cavity into which the insoluble mineral iron core is deposited.</text>
</comment>
<evidence type="ECO:0000256" key="5">
    <source>
        <dbReference type="ARBA" id="ARBA00023004"/>
    </source>
</evidence>
<dbReference type="GeneTree" id="ENSGT00950000182841"/>
<dbReference type="AlphaFoldDB" id="A0A8C7MS27"/>
<dbReference type="FunFam" id="1.20.1260.10:FF:000002">
    <property type="entry name" value="Ferritin, mitochondrial"/>
    <property type="match status" value="1"/>
</dbReference>